<reference evidence="1" key="1">
    <citation type="submission" date="2020-04" db="EMBL/GenBank/DDBJ databases">
        <authorList>
            <person name="Chiriac C."/>
            <person name="Salcher M."/>
            <person name="Ghai R."/>
            <person name="Kavagutti S V."/>
        </authorList>
    </citation>
    <scope>NUCLEOTIDE SEQUENCE</scope>
</reference>
<evidence type="ECO:0000313" key="1">
    <source>
        <dbReference type="EMBL" id="CAB4138804.1"/>
    </source>
</evidence>
<protein>
    <submittedName>
        <fullName evidence="1">Uncharacterized protein</fullName>
    </submittedName>
</protein>
<organism evidence="1">
    <name type="scientific">uncultured Caudovirales phage</name>
    <dbReference type="NCBI Taxonomy" id="2100421"/>
    <lineage>
        <taxon>Viruses</taxon>
        <taxon>Duplodnaviria</taxon>
        <taxon>Heunggongvirae</taxon>
        <taxon>Uroviricota</taxon>
        <taxon>Caudoviricetes</taxon>
        <taxon>Peduoviridae</taxon>
        <taxon>Maltschvirus</taxon>
        <taxon>Maltschvirus maltsch</taxon>
    </lineage>
</organism>
<accession>A0A6J5LW00</accession>
<name>A0A6J5LW00_9CAUD</name>
<dbReference type="EMBL" id="LR796363">
    <property type="protein sequence ID" value="CAB4138804.1"/>
    <property type="molecule type" value="Genomic_DNA"/>
</dbReference>
<sequence>MIKNLNPDVLKALAVDIDAALKAVADKHGLSITTGNSRYDDLTAEMKLKISTIDDTGVTNTRERNALNTWSDHLLNGLQYGDKVTLLTRKGKLQYSVCGYVSRSGKLQMTGPDQKTWLFEAAAVVAQIKDGKASVSKAS</sequence>
<gene>
    <name evidence="1" type="ORF">UFOVP341_22</name>
</gene>
<proteinExistence type="predicted"/>